<proteinExistence type="predicted"/>
<protein>
    <submittedName>
        <fullName evidence="2">Uncharacterized protein</fullName>
    </submittedName>
</protein>
<dbReference type="WBParaSite" id="Minc3s08789g42600">
    <property type="protein sequence ID" value="Minc3s08789g42600"/>
    <property type="gene ID" value="Minc3s08789g42600"/>
</dbReference>
<evidence type="ECO:0000313" key="2">
    <source>
        <dbReference type="WBParaSite" id="Minc3s08789g42600"/>
    </source>
</evidence>
<keyword evidence="1" id="KW-1185">Reference proteome</keyword>
<dbReference type="Proteomes" id="UP000887563">
    <property type="component" value="Unplaced"/>
</dbReference>
<sequence>MTINDHEANGNLATFLVYTIGMMICSQKTISSVYQLSILQIKPFDGTRRDTSHKLKCMHNTGRCAQIQHR</sequence>
<dbReference type="AlphaFoldDB" id="A0A914NPQ3"/>
<reference evidence="2" key="1">
    <citation type="submission" date="2022-11" db="UniProtKB">
        <authorList>
            <consortium name="WormBaseParasite"/>
        </authorList>
    </citation>
    <scope>IDENTIFICATION</scope>
</reference>
<organism evidence="1 2">
    <name type="scientific">Meloidogyne incognita</name>
    <name type="common">Southern root-knot nematode worm</name>
    <name type="synonym">Oxyuris incognita</name>
    <dbReference type="NCBI Taxonomy" id="6306"/>
    <lineage>
        <taxon>Eukaryota</taxon>
        <taxon>Metazoa</taxon>
        <taxon>Ecdysozoa</taxon>
        <taxon>Nematoda</taxon>
        <taxon>Chromadorea</taxon>
        <taxon>Rhabditida</taxon>
        <taxon>Tylenchina</taxon>
        <taxon>Tylenchomorpha</taxon>
        <taxon>Tylenchoidea</taxon>
        <taxon>Meloidogynidae</taxon>
        <taxon>Meloidogyninae</taxon>
        <taxon>Meloidogyne</taxon>
        <taxon>Meloidogyne incognita group</taxon>
    </lineage>
</organism>
<accession>A0A914NPQ3</accession>
<evidence type="ECO:0000313" key="1">
    <source>
        <dbReference type="Proteomes" id="UP000887563"/>
    </source>
</evidence>
<name>A0A914NPQ3_MELIC</name>